<dbReference type="InterPro" id="IPR016181">
    <property type="entry name" value="Acyl_CoA_acyltransferase"/>
</dbReference>
<dbReference type="EMBL" id="CP117812">
    <property type="protein sequence ID" value="WDE99153.1"/>
    <property type="molecule type" value="Genomic_DNA"/>
</dbReference>
<organism evidence="1 2">
    <name type="scientific">Lentisphaera profundi</name>
    <dbReference type="NCBI Taxonomy" id="1658616"/>
    <lineage>
        <taxon>Bacteria</taxon>
        <taxon>Pseudomonadati</taxon>
        <taxon>Lentisphaerota</taxon>
        <taxon>Lentisphaeria</taxon>
        <taxon>Lentisphaerales</taxon>
        <taxon>Lentisphaeraceae</taxon>
        <taxon>Lentisphaera</taxon>
    </lineage>
</organism>
<gene>
    <name evidence="1" type="ORF">PQO03_15060</name>
</gene>
<keyword evidence="2" id="KW-1185">Reference proteome</keyword>
<dbReference type="SUPFAM" id="SSF55729">
    <property type="entry name" value="Acyl-CoA N-acyltransferases (Nat)"/>
    <property type="match status" value="1"/>
</dbReference>
<accession>A0ABY7VY35</accession>
<evidence type="ECO:0008006" key="3">
    <source>
        <dbReference type="Google" id="ProtNLM"/>
    </source>
</evidence>
<name>A0ABY7VY35_9BACT</name>
<proteinExistence type="predicted"/>
<reference evidence="1 2" key="1">
    <citation type="submission" date="2023-02" db="EMBL/GenBank/DDBJ databases">
        <title>Genome sequence of Lentisphaera profundi SAORIC-696.</title>
        <authorList>
            <person name="Kim e."/>
            <person name="Cho J.-C."/>
            <person name="Choi A."/>
            <person name="Kang I."/>
        </authorList>
    </citation>
    <scope>NUCLEOTIDE SEQUENCE [LARGE SCALE GENOMIC DNA]</scope>
    <source>
        <strain evidence="1 2">SAORIC-696</strain>
    </source>
</reference>
<dbReference type="Proteomes" id="UP001214250">
    <property type="component" value="Chromosome 2"/>
</dbReference>
<protein>
    <recommendedName>
        <fullName evidence="3">N-acetyltransferase domain-containing protein</fullName>
    </recommendedName>
</protein>
<evidence type="ECO:0000313" key="2">
    <source>
        <dbReference type="Proteomes" id="UP001214250"/>
    </source>
</evidence>
<sequence length="193" mass="22487">MNEKLFKLNPAMNKILKMIKHLKLNLFSYKTIILFSYQEERSSVNNKLRVIKADHDSIINLLHFESEQKYQWIRKQALTGIDLYLTFLGGQCIHRSMVSNHKHAVTFTYKFNYTLPQGASYIHNCETAKQFRGQKAYPSTLSYIAKATKNKLYISTDQTNTASIKGIEKSGFKETNKFRVIILMGQVFIKEYN</sequence>
<evidence type="ECO:0000313" key="1">
    <source>
        <dbReference type="EMBL" id="WDE99153.1"/>
    </source>
</evidence>
<dbReference type="Gene3D" id="3.40.630.30">
    <property type="match status" value="1"/>
</dbReference>
<dbReference type="RefSeq" id="WP_274154012.1">
    <property type="nucleotide sequence ID" value="NZ_CP117812.1"/>
</dbReference>